<proteinExistence type="predicted"/>
<dbReference type="Gene3D" id="3.20.20.150">
    <property type="entry name" value="Divalent-metal-dependent TIM barrel enzymes"/>
    <property type="match status" value="1"/>
</dbReference>
<gene>
    <name evidence="1" type="ORF">METZ01_LOCUS252941</name>
</gene>
<organism evidence="1">
    <name type="scientific">marine metagenome</name>
    <dbReference type="NCBI Taxonomy" id="408172"/>
    <lineage>
        <taxon>unclassified sequences</taxon>
        <taxon>metagenomes</taxon>
        <taxon>ecological metagenomes</taxon>
    </lineage>
</organism>
<reference evidence="1" key="1">
    <citation type="submission" date="2018-05" db="EMBL/GenBank/DDBJ databases">
        <authorList>
            <person name="Lanie J.A."/>
            <person name="Ng W.-L."/>
            <person name="Kazmierczak K.M."/>
            <person name="Andrzejewski T.M."/>
            <person name="Davidsen T.M."/>
            <person name="Wayne K.J."/>
            <person name="Tettelin H."/>
            <person name="Glass J.I."/>
            <person name="Rusch D."/>
            <person name="Podicherti R."/>
            <person name="Tsui H.-C.T."/>
            <person name="Winkler M.E."/>
        </authorList>
    </citation>
    <scope>NUCLEOTIDE SEQUENCE</scope>
</reference>
<evidence type="ECO:0008006" key="2">
    <source>
        <dbReference type="Google" id="ProtNLM"/>
    </source>
</evidence>
<name>A0A382ILJ4_9ZZZZ</name>
<dbReference type="EMBL" id="UINC01067929">
    <property type="protein sequence ID" value="SVC00087.1"/>
    <property type="molecule type" value="Genomic_DNA"/>
</dbReference>
<dbReference type="SUPFAM" id="SSF51658">
    <property type="entry name" value="Xylose isomerase-like"/>
    <property type="match status" value="1"/>
</dbReference>
<feature type="non-terminal residue" evidence="1">
    <location>
        <position position="84"/>
    </location>
</feature>
<protein>
    <recommendedName>
        <fullName evidence="2">Xylose isomerase-like TIM barrel domain-containing protein</fullName>
    </recommendedName>
</protein>
<dbReference type="AlphaFoldDB" id="A0A382ILJ4"/>
<accession>A0A382ILJ4</accession>
<evidence type="ECO:0000313" key="1">
    <source>
        <dbReference type="EMBL" id="SVC00087.1"/>
    </source>
</evidence>
<sequence>MPFKLCLNTSTIRPQPLLEKIRLASEAGFEGIELWLNDIYEHVGRGGEVSDVEKALADHGLMVPCMIAIRGWGEASELEYPLML</sequence>
<dbReference type="InterPro" id="IPR036237">
    <property type="entry name" value="Xyl_isomerase-like_sf"/>
</dbReference>